<dbReference type="PANTHER" id="PTHR46791:SF13">
    <property type="entry name" value="CLR5 DOMAIN-CONTAINING PROTEIN"/>
    <property type="match status" value="1"/>
</dbReference>
<evidence type="ECO:0000313" key="2">
    <source>
        <dbReference type="EMBL" id="CAH3171844.1"/>
    </source>
</evidence>
<name>A0ABN8R310_9CNID</name>
<feature type="domain" description="Integrase core" evidence="1">
    <location>
        <begin position="98"/>
        <end position="275"/>
    </location>
</feature>
<feature type="non-terminal residue" evidence="2">
    <location>
        <position position="1"/>
    </location>
</feature>
<sequence length="297" mass="34492">EELSGSGQSVGYRQMHQRLTTDHGLVVDRSAAIEKGLNFVCLFRHYLLSCTYYHDSRIMMNIITVTVLLRETVRVALTCLDPEGVARRKKQRLSRRKYFCKGPNYLWHMDGYDKLKPFGFCIHGCIDGYSRRIMWLEVTSTNNDPSIVGQYYLDCVRQIEGAPRIVRADCGTENVVTAGLQRYFRSNADDVFAAENSFMYGTSPANQRIEAWWSVLRKSNADWWIKYFKDLRDTGVYDDSDPLQIACLQFCFTGLLQEELHRVARHWNTHRIRPYPNQESHPGKPDVLFFIPELKGK</sequence>
<evidence type="ECO:0000313" key="3">
    <source>
        <dbReference type="Proteomes" id="UP001159405"/>
    </source>
</evidence>
<dbReference type="EMBL" id="CALNXK010000167">
    <property type="protein sequence ID" value="CAH3171844.1"/>
    <property type="molecule type" value="Genomic_DNA"/>
</dbReference>
<keyword evidence="3" id="KW-1185">Reference proteome</keyword>
<reference evidence="2 3" key="1">
    <citation type="submission" date="2022-05" db="EMBL/GenBank/DDBJ databases">
        <authorList>
            <consortium name="Genoscope - CEA"/>
            <person name="William W."/>
        </authorList>
    </citation>
    <scope>NUCLEOTIDE SEQUENCE [LARGE SCALE GENOMIC DNA]</scope>
</reference>
<accession>A0ABN8R310</accession>
<dbReference type="PANTHER" id="PTHR46791">
    <property type="entry name" value="EXPRESSED PROTEIN"/>
    <property type="match status" value="1"/>
</dbReference>
<proteinExistence type="predicted"/>
<organism evidence="2 3">
    <name type="scientific">Porites lobata</name>
    <dbReference type="NCBI Taxonomy" id="104759"/>
    <lineage>
        <taxon>Eukaryota</taxon>
        <taxon>Metazoa</taxon>
        <taxon>Cnidaria</taxon>
        <taxon>Anthozoa</taxon>
        <taxon>Hexacorallia</taxon>
        <taxon>Scleractinia</taxon>
        <taxon>Fungiina</taxon>
        <taxon>Poritidae</taxon>
        <taxon>Porites</taxon>
    </lineage>
</organism>
<dbReference type="Pfam" id="PF24764">
    <property type="entry name" value="rva_4"/>
    <property type="match status" value="1"/>
</dbReference>
<protein>
    <recommendedName>
        <fullName evidence="1">Integrase core domain-containing protein</fullName>
    </recommendedName>
</protein>
<dbReference type="Proteomes" id="UP001159405">
    <property type="component" value="Unassembled WGS sequence"/>
</dbReference>
<comment type="caution">
    <text evidence="2">The sequence shown here is derived from an EMBL/GenBank/DDBJ whole genome shotgun (WGS) entry which is preliminary data.</text>
</comment>
<gene>
    <name evidence="2" type="ORF">PLOB_00012185</name>
</gene>
<evidence type="ECO:0000259" key="1">
    <source>
        <dbReference type="Pfam" id="PF24764"/>
    </source>
</evidence>
<dbReference type="InterPro" id="IPR058913">
    <property type="entry name" value="Integrase_dom_put"/>
</dbReference>